<name>A0A1W6TYE9_VIBAL</name>
<keyword evidence="1" id="KW-0472">Membrane</keyword>
<organism evidence="2">
    <name type="scientific">Vibrio alginolyticus</name>
    <dbReference type="NCBI Taxonomy" id="663"/>
    <lineage>
        <taxon>Bacteria</taxon>
        <taxon>Pseudomonadati</taxon>
        <taxon>Pseudomonadota</taxon>
        <taxon>Gammaproteobacteria</taxon>
        <taxon>Vibrionales</taxon>
        <taxon>Vibrionaceae</taxon>
        <taxon>Vibrio</taxon>
    </lineage>
</organism>
<dbReference type="EMBL" id="CP017903">
    <property type="protein sequence ID" value="ARP20824.1"/>
    <property type="molecule type" value="Genomic_DNA"/>
</dbReference>
<feature type="transmembrane region" description="Helical" evidence="1">
    <location>
        <begin position="12"/>
        <end position="35"/>
    </location>
</feature>
<reference evidence="2" key="1">
    <citation type="submission" date="2016-10" db="EMBL/GenBank/DDBJ databases">
        <title>The High Quality Genome of Vibrio alginolyticus K01M1.</title>
        <authorList>
            <person name="Wendling C."/>
            <person name="Chibani C.M."/>
            <person name="Hertel R."/>
            <person name="Sproer C."/>
            <person name="Bunk B."/>
            <person name="Overmann J."/>
            <person name="Roth O."/>
            <person name="Liesegang H."/>
        </authorList>
    </citation>
    <scope>NUCLEOTIDE SEQUENCE</scope>
    <source>
        <strain evidence="2">K05K4</strain>
    </source>
</reference>
<dbReference type="AlphaFoldDB" id="A0A1W6TYE9"/>
<protein>
    <submittedName>
        <fullName evidence="2">Uncharacterized protein</fullName>
    </submittedName>
</protein>
<gene>
    <name evidence="2" type="ORF">K05K4_41040</name>
</gene>
<proteinExistence type="predicted"/>
<evidence type="ECO:0000256" key="1">
    <source>
        <dbReference type="SAM" id="Phobius"/>
    </source>
</evidence>
<feature type="transmembrane region" description="Helical" evidence="1">
    <location>
        <begin position="82"/>
        <end position="102"/>
    </location>
</feature>
<sequence length="144" mass="16760">MQSRISIPTDNIYKFYATFGLVLLISTMALFVFVYSTFQANSHARYVELKVLTSMSELTPEQSARKDILEAKEVIDTSDKKTYMDVIAFLLASSLFLLAFGFNRWHKKIQPLQDEILLKQKEKTELEIKLLNKQMNSSRIKREK</sequence>
<keyword evidence="1" id="KW-0812">Transmembrane</keyword>
<accession>A0A1W6TYE9</accession>
<evidence type="ECO:0000313" key="2">
    <source>
        <dbReference type="EMBL" id="ARP20824.1"/>
    </source>
</evidence>
<keyword evidence="1" id="KW-1133">Transmembrane helix</keyword>